<protein>
    <submittedName>
        <fullName evidence="2">Possible porin</fullName>
    </submittedName>
</protein>
<reference evidence="2 3" key="1">
    <citation type="journal article" date="2007" name="PLoS Genet.">
        <title>Patterns and implications of gene gain and loss in the evolution of Prochlorococcus.</title>
        <authorList>
            <person name="Kettler G.C."/>
            <person name="Martiny A.C."/>
            <person name="Huang K."/>
            <person name="Zucker J."/>
            <person name="Coleman M.L."/>
            <person name="Rodrigue S."/>
            <person name="Chen F."/>
            <person name="Lapidus A."/>
            <person name="Ferriera S."/>
            <person name="Johnson J."/>
            <person name="Steglich C."/>
            <person name="Church G.M."/>
            <person name="Richardson P."/>
            <person name="Chisholm S.W."/>
        </authorList>
    </citation>
    <scope>NUCLEOTIDE SEQUENCE [LARGE SCALE GENOMIC DNA]</scope>
    <source>
        <strain evidence="2 3">MIT 9215</strain>
    </source>
</reference>
<dbReference type="Proteomes" id="UP000002014">
    <property type="component" value="Chromosome"/>
</dbReference>
<dbReference type="eggNOG" id="COG3659">
    <property type="taxonomic scope" value="Bacteria"/>
</dbReference>
<dbReference type="OrthoDB" id="539472at2"/>
<proteinExistence type="predicted"/>
<dbReference type="STRING" id="93060.P9215_12551"/>
<feature type="chain" id="PRO_5002719794" evidence="1">
    <location>
        <begin position="25"/>
        <end position="398"/>
    </location>
</feature>
<dbReference type="KEGG" id="pmh:P9215_12551"/>
<dbReference type="RefSeq" id="WP_012007939.1">
    <property type="nucleotide sequence ID" value="NC_009840.1"/>
</dbReference>
<keyword evidence="1" id="KW-0732">Signal</keyword>
<sequence>MKLFKSLLVAPAALGLLAPISASANEVHLNDISNYSDIESFELFNSFNKEEPAQDLLLAGGEGLVDSSDSYAHDGGFSTTTSASFGADFVIGAVDGAGYLQEALTFDYQYGMTLSTSFTGEDSLDLVIETGNATSASGTILDMNGMSDKLNLDGITYTFPLGDKTTVMVGDSTDVSALYSTACTYSAFTDLLSNCGSGTAAGLGGGTADQGTSSTADDASSATIAAAFDFGNGFTLAGGLSGAGGDTEGLFTKESLDVYGVQAAYNTDSYGASLSYALTDTSATAESSFWGLNAFYSFDGEGLPSISVGYESEDPSGSSTKEGYFVGLSWDEVGPGSFSIGMSSTANFADTDTETYQYEAAYSYPINDGMTITPGVFIKEVNNADDQTGVIVKTSFSF</sequence>
<dbReference type="AlphaFoldDB" id="A8G5I9"/>
<gene>
    <name evidence="2" type="ordered locus">P9215_12551</name>
</gene>
<dbReference type="EMBL" id="CP000825">
    <property type="protein sequence ID" value="ABV50870.1"/>
    <property type="molecule type" value="Genomic_DNA"/>
</dbReference>
<organism evidence="2 3">
    <name type="scientific">Prochlorococcus marinus (strain MIT 9215)</name>
    <dbReference type="NCBI Taxonomy" id="93060"/>
    <lineage>
        <taxon>Bacteria</taxon>
        <taxon>Bacillati</taxon>
        <taxon>Cyanobacteriota</taxon>
        <taxon>Cyanophyceae</taxon>
        <taxon>Synechococcales</taxon>
        <taxon>Prochlorococcaceae</taxon>
        <taxon>Prochlorococcus</taxon>
    </lineage>
</organism>
<evidence type="ECO:0000256" key="1">
    <source>
        <dbReference type="SAM" id="SignalP"/>
    </source>
</evidence>
<feature type="signal peptide" evidence="1">
    <location>
        <begin position="1"/>
        <end position="24"/>
    </location>
</feature>
<dbReference type="SUPFAM" id="SSF56935">
    <property type="entry name" value="Porins"/>
    <property type="match status" value="1"/>
</dbReference>
<evidence type="ECO:0000313" key="2">
    <source>
        <dbReference type="EMBL" id="ABV50870.1"/>
    </source>
</evidence>
<accession>A8G5I9</accession>
<dbReference type="HOGENOM" id="CLU_018575_0_1_3"/>
<name>A8G5I9_PROM2</name>
<evidence type="ECO:0000313" key="3">
    <source>
        <dbReference type="Proteomes" id="UP000002014"/>
    </source>
</evidence>